<dbReference type="Pfam" id="PF08279">
    <property type="entry name" value="HTH_11"/>
    <property type="match status" value="1"/>
</dbReference>
<name>A0A5C4RLW7_PHOLU</name>
<dbReference type="InterPro" id="IPR036390">
    <property type="entry name" value="WH_DNA-bd_sf"/>
</dbReference>
<dbReference type="Gene3D" id="1.10.10.10">
    <property type="entry name" value="Winged helix-like DNA-binding domain superfamily/Winged helix DNA-binding domain"/>
    <property type="match status" value="1"/>
</dbReference>
<protein>
    <submittedName>
        <fullName evidence="2">HTH domain-containing protein</fullName>
    </submittedName>
</protein>
<organism evidence="2 3">
    <name type="scientific">Photorhabdus luminescens subsp. sonorensis</name>
    <dbReference type="NCBI Taxonomy" id="1173677"/>
    <lineage>
        <taxon>Bacteria</taxon>
        <taxon>Pseudomonadati</taxon>
        <taxon>Pseudomonadota</taxon>
        <taxon>Gammaproteobacteria</taxon>
        <taxon>Enterobacterales</taxon>
        <taxon>Morganellaceae</taxon>
        <taxon>Photorhabdus</taxon>
    </lineage>
</organism>
<dbReference type="PANTHER" id="PTHR34580:SF3">
    <property type="entry name" value="PROTEIN PAFB"/>
    <property type="match status" value="1"/>
</dbReference>
<dbReference type="InterPro" id="IPR013196">
    <property type="entry name" value="HTH_11"/>
</dbReference>
<proteinExistence type="predicted"/>
<dbReference type="PROSITE" id="PS52050">
    <property type="entry name" value="WYL"/>
    <property type="match status" value="1"/>
</dbReference>
<dbReference type="AlphaFoldDB" id="A0A5C4RLW7"/>
<dbReference type="EMBL" id="SBIJ01000003">
    <property type="protein sequence ID" value="TNH44848.1"/>
    <property type="molecule type" value="Genomic_DNA"/>
</dbReference>
<dbReference type="Proteomes" id="UP000307592">
    <property type="component" value="Unassembled WGS sequence"/>
</dbReference>
<reference evidence="2 3" key="1">
    <citation type="submission" date="2019-01" db="EMBL/GenBank/DDBJ databases">
        <title>Draft genome assembly of Photorhabdus luminescens subsp. sonorensis Caborca.</title>
        <authorList>
            <person name="Duong D.A."/>
            <person name="Espinosa-Artiles P."/>
            <person name="Orozco R.A."/>
            <person name="Molnar I."/>
            <person name="Stock P."/>
        </authorList>
    </citation>
    <scope>NUCLEOTIDE SEQUENCE [LARGE SCALE GENOMIC DNA]</scope>
    <source>
        <strain evidence="2 3">Caborca</strain>
    </source>
</reference>
<dbReference type="InterPro" id="IPR051534">
    <property type="entry name" value="CBASS_pafABC_assoc_protein"/>
</dbReference>
<sequence length="261" mass="30193">MGNWLVTQYYLFSKALSYLIFIKMRSTEVSRTERLIVLLQYLRQRRYPVSGKLLASDLNVSLRTLYRDIALLNSQGANIEGEPGLGYILRPGFMLPPLMFTMDEIDALVLGNKWVIEQNDVVLSKSAHSFISKIAAVLPEEQRDQLYYSPMFVKTEGYSKVTDNNLMLSDIRKAIYHKSKIVITFIDLNNTHTVKTTCPLSIFFNNEFFLVSWCECSHNFLKLQVGKIEKLEVLSERYIQDRILLLKKWSEKEGLSDNNLS</sequence>
<feature type="domain" description="Helix-turn-helix type 11" evidence="1">
    <location>
        <begin position="34"/>
        <end position="88"/>
    </location>
</feature>
<comment type="caution">
    <text evidence="2">The sequence shown here is derived from an EMBL/GenBank/DDBJ whole genome shotgun (WGS) entry which is preliminary data.</text>
</comment>
<evidence type="ECO:0000313" key="2">
    <source>
        <dbReference type="EMBL" id="TNH44848.1"/>
    </source>
</evidence>
<evidence type="ECO:0000259" key="1">
    <source>
        <dbReference type="Pfam" id="PF08279"/>
    </source>
</evidence>
<accession>A0A5C4RLW7</accession>
<gene>
    <name evidence="2" type="ORF">EP164_03325</name>
</gene>
<evidence type="ECO:0000313" key="3">
    <source>
        <dbReference type="Proteomes" id="UP000307592"/>
    </source>
</evidence>
<dbReference type="SUPFAM" id="SSF46785">
    <property type="entry name" value="Winged helix' DNA-binding domain"/>
    <property type="match status" value="1"/>
</dbReference>
<dbReference type="PANTHER" id="PTHR34580">
    <property type="match status" value="1"/>
</dbReference>
<dbReference type="InterPro" id="IPR036388">
    <property type="entry name" value="WH-like_DNA-bd_sf"/>
</dbReference>